<dbReference type="EMBL" id="PRDK01000003">
    <property type="protein sequence ID" value="MBE8712854.1"/>
    <property type="molecule type" value="Genomic_DNA"/>
</dbReference>
<dbReference type="HAMAP" id="MF_00109">
    <property type="entry name" value="Shikimate_kinase"/>
    <property type="match status" value="1"/>
</dbReference>
<dbReference type="EC" id="2.7.1.71" evidence="7"/>
<comment type="subunit">
    <text evidence="7">Monomer.</text>
</comment>
<keyword evidence="2 7" id="KW-0808">Transferase</keyword>
<comment type="cofactor">
    <cofactor evidence="7">
        <name>Mg(2+)</name>
        <dbReference type="ChEBI" id="CHEBI:18420"/>
    </cofactor>
    <text evidence="7">Binds 1 Mg(2+) ion per subunit.</text>
</comment>
<feature type="binding site" evidence="7">
    <location>
        <position position="33"/>
    </location>
    <ligand>
        <name>substrate</name>
    </ligand>
</feature>
<dbReference type="InterPro" id="IPR000623">
    <property type="entry name" value="Shikimate_kinase/TSH1"/>
</dbReference>
<feature type="binding site" evidence="7">
    <location>
        <position position="140"/>
    </location>
    <ligand>
        <name>substrate</name>
    </ligand>
</feature>
<keyword evidence="3 7" id="KW-0547">Nucleotide-binding</keyword>
<comment type="caution">
    <text evidence="9">The sequence shown here is derived from an EMBL/GenBank/DDBJ whole genome shotgun (WGS) entry which is preliminary data.</text>
</comment>
<reference evidence="9" key="1">
    <citation type="submission" date="2018-02" db="EMBL/GenBank/DDBJ databases">
        <authorList>
            <person name="Vasarhelyi B.M."/>
            <person name="Deshmukh S."/>
            <person name="Balint B."/>
            <person name="Kukolya J."/>
        </authorList>
    </citation>
    <scope>NUCLEOTIDE SEQUENCE</scope>
    <source>
        <strain evidence="9">KB22</strain>
    </source>
</reference>
<proteinExistence type="inferred from homology"/>
<evidence type="ECO:0000256" key="8">
    <source>
        <dbReference type="SAM" id="Coils"/>
    </source>
</evidence>
<feature type="binding site" evidence="7">
    <location>
        <position position="57"/>
    </location>
    <ligand>
        <name>substrate</name>
    </ligand>
</feature>
<keyword evidence="7" id="KW-0479">Metal-binding</keyword>
<dbReference type="GO" id="GO:0009423">
    <property type="term" value="P:chorismate biosynthetic process"/>
    <property type="evidence" value="ECO:0007669"/>
    <property type="project" value="UniProtKB-UniRule"/>
</dbReference>
<evidence type="ECO:0000256" key="5">
    <source>
        <dbReference type="ARBA" id="ARBA00022840"/>
    </source>
</evidence>
<organism evidence="9 10">
    <name type="scientific">Sphingobacterium hungaricum</name>
    <dbReference type="NCBI Taxonomy" id="2082723"/>
    <lineage>
        <taxon>Bacteria</taxon>
        <taxon>Pseudomonadati</taxon>
        <taxon>Bacteroidota</taxon>
        <taxon>Sphingobacteriia</taxon>
        <taxon>Sphingobacteriales</taxon>
        <taxon>Sphingobacteriaceae</taxon>
        <taxon>Sphingobacterium</taxon>
    </lineage>
</organism>
<keyword evidence="6 7" id="KW-0057">Aromatic amino acid biosynthesis</keyword>
<dbReference type="GO" id="GO:0005829">
    <property type="term" value="C:cytosol"/>
    <property type="evidence" value="ECO:0007669"/>
    <property type="project" value="TreeGrafter"/>
</dbReference>
<accession>A0A928UXD4</accession>
<protein>
    <recommendedName>
        <fullName evidence="7">Shikimate kinase</fullName>
        <shortName evidence="7">SK</shortName>
        <ecNumber evidence="7">2.7.1.71</ecNumber>
    </recommendedName>
</protein>
<dbReference type="InterPro" id="IPR031322">
    <property type="entry name" value="Shikimate/glucono_kinase"/>
</dbReference>
<sequence>MKPIFLIGFMGSGKTTWGKKLAKKMDLPFVDLDHVFVEEYKMDIPSYFKLHGEEQFRIAEQQILKKQANTDAVISTGGGTPCFFDNMDWIVENGISVYLFHTPQSLYARLNTPKIVERPALKNLSNEELLAFIEEKLEERSEHYERAHIKIDQIHTSLEEIEERIQNHLTEKTI</sequence>
<dbReference type="Pfam" id="PF01202">
    <property type="entry name" value="SKI"/>
    <property type="match status" value="1"/>
</dbReference>
<comment type="subcellular location">
    <subcellularLocation>
        <location evidence="7">Cytoplasm</location>
    </subcellularLocation>
</comment>
<keyword evidence="4 7" id="KW-0418">Kinase</keyword>
<dbReference type="RefSeq" id="WP_196935870.1">
    <property type="nucleotide sequence ID" value="NZ_MU158698.1"/>
</dbReference>
<evidence type="ECO:0000313" key="10">
    <source>
        <dbReference type="Proteomes" id="UP000616201"/>
    </source>
</evidence>
<gene>
    <name evidence="7" type="primary">aroK</name>
    <name evidence="9" type="ORF">C4F49_04075</name>
</gene>
<feature type="binding site" evidence="7">
    <location>
        <position position="118"/>
    </location>
    <ligand>
        <name>ATP</name>
        <dbReference type="ChEBI" id="CHEBI:30616"/>
    </ligand>
</feature>
<name>A0A928UXD4_9SPHI</name>
<dbReference type="PANTHER" id="PTHR21087:SF16">
    <property type="entry name" value="SHIKIMATE KINASE 1, CHLOROPLASTIC"/>
    <property type="match status" value="1"/>
</dbReference>
<evidence type="ECO:0000256" key="3">
    <source>
        <dbReference type="ARBA" id="ARBA00022741"/>
    </source>
</evidence>
<dbReference type="GO" id="GO:0004765">
    <property type="term" value="F:shikimate kinase activity"/>
    <property type="evidence" value="ECO:0007669"/>
    <property type="project" value="UniProtKB-UniRule"/>
</dbReference>
<feature type="binding site" evidence="7">
    <location>
        <position position="78"/>
    </location>
    <ligand>
        <name>substrate</name>
    </ligand>
</feature>
<dbReference type="SUPFAM" id="SSF52540">
    <property type="entry name" value="P-loop containing nucleoside triphosphate hydrolases"/>
    <property type="match status" value="1"/>
</dbReference>
<evidence type="ECO:0000313" key="9">
    <source>
        <dbReference type="EMBL" id="MBE8712854.1"/>
    </source>
</evidence>
<dbReference type="GO" id="GO:0005524">
    <property type="term" value="F:ATP binding"/>
    <property type="evidence" value="ECO:0007669"/>
    <property type="project" value="UniProtKB-UniRule"/>
</dbReference>
<keyword evidence="7" id="KW-0963">Cytoplasm</keyword>
<evidence type="ECO:0000256" key="6">
    <source>
        <dbReference type="ARBA" id="ARBA00023141"/>
    </source>
</evidence>
<comment type="similarity">
    <text evidence="7">Belongs to the shikimate kinase family.</text>
</comment>
<dbReference type="Gene3D" id="3.40.50.300">
    <property type="entry name" value="P-loop containing nucleotide triphosphate hydrolases"/>
    <property type="match status" value="1"/>
</dbReference>
<evidence type="ECO:0000256" key="4">
    <source>
        <dbReference type="ARBA" id="ARBA00022777"/>
    </source>
</evidence>
<dbReference type="GO" id="GO:0009073">
    <property type="term" value="P:aromatic amino acid family biosynthetic process"/>
    <property type="evidence" value="ECO:0007669"/>
    <property type="project" value="UniProtKB-KW"/>
</dbReference>
<comment type="catalytic activity">
    <reaction evidence="7">
        <text>shikimate + ATP = 3-phosphoshikimate + ADP + H(+)</text>
        <dbReference type="Rhea" id="RHEA:13121"/>
        <dbReference type="ChEBI" id="CHEBI:15378"/>
        <dbReference type="ChEBI" id="CHEBI:30616"/>
        <dbReference type="ChEBI" id="CHEBI:36208"/>
        <dbReference type="ChEBI" id="CHEBI:145989"/>
        <dbReference type="ChEBI" id="CHEBI:456216"/>
        <dbReference type="EC" id="2.7.1.71"/>
    </reaction>
</comment>
<keyword evidence="7" id="KW-0460">Magnesium</keyword>
<dbReference type="Proteomes" id="UP000616201">
    <property type="component" value="Unassembled WGS sequence"/>
</dbReference>
<feature type="binding site" evidence="7">
    <location>
        <position position="15"/>
    </location>
    <ligand>
        <name>Mg(2+)</name>
        <dbReference type="ChEBI" id="CHEBI:18420"/>
    </ligand>
</feature>
<dbReference type="PANTHER" id="PTHR21087">
    <property type="entry name" value="SHIKIMATE KINASE"/>
    <property type="match status" value="1"/>
</dbReference>
<keyword evidence="5 7" id="KW-0067">ATP-binding</keyword>
<comment type="pathway">
    <text evidence="7">Metabolic intermediate biosynthesis; chorismate biosynthesis; chorismate from D-erythrose 4-phosphate and phosphoenolpyruvate: step 5/7.</text>
</comment>
<comment type="caution">
    <text evidence="7">Lacks conserved residue(s) required for the propagation of feature annotation.</text>
</comment>
<dbReference type="GO" id="GO:0000287">
    <property type="term" value="F:magnesium ion binding"/>
    <property type="evidence" value="ECO:0007669"/>
    <property type="project" value="UniProtKB-UniRule"/>
</dbReference>
<dbReference type="PRINTS" id="PR01100">
    <property type="entry name" value="SHIKIMTKNASE"/>
</dbReference>
<evidence type="ECO:0000256" key="2">
    <source>
        <dbReference type="ARBA" id="ARBA00022679"/>
    </source>
</evidence>
<comment type="function">
    <text evidence="7">Catalyzes the specific phosphorylation of the 3-hydroxyl group of shikimic acid using ATP as a cosubstrate.</text>
</comment>
<dbReference type="CDD" id="cd00464">
    <property type="entry name" value="SK"/>
    <property type="match status" value="1"/>
</dbReference>
<keyword evidence="10" id="KW-1185">Reference proteome</keyword>
<dbReference type="InterPro" id="IPR027417">
    <property type="entry name" value="P-loop_NTPase"/>
</dbReference>
<evidence type="ECO:0000256" key="7">
    <source>
        <dbReference type="HAMAP-Rule" id="MF_00109"/>
    </source>
</evidence>
<dbReference type="GO" id="GO:0008652">
    <property type="term" value="P:amino acid biosynthetic process"/>
    <property type="evidence" value="ECO:0007669"/>
    <property type="project" value="UniProtKB-KW"/>
</dbReference>
<feature type="coiled-coil region" evidence="8">
    <location>
        <begin position="144"/>
        <end position="171"/>
    </location>
</feature>
<keyword evidence="8" id="KW-0175">Coiled coil</keyword>
<dbReference type="AlphaFoldDB" id="A0A928UXD4"/>
<keyword evidence="1 7" id="KW-0028">Amino-acid biosynthesis</keyword>
<evidence type="ECO:0000256" key="1">
    <source>
        <dbReference type="ARBA" id="ARBA00022605"/>
    </source>
</evidence>
<feature type="binding site" evidence="7">
    <location>
        <begin position="11"/>
        <end position="16"/>
    </location>
    <ligand>
        <name>ATP</name>
        <dbReference type="ChEBI" id="CHEBI:30616"/>
    </ligand>
</feature>